<evidence type="ECO:0000313" key="4">
    <source>
        <dbReference type="Proteomes" id="UP000554235"/>
    </source>
</evidence>
<dbReference type="Proteomes" id="UP000554235">
    <property type="component" value="Unassembled WGS sequence"/>
</dbReference>
<keyword evidence="1" id="KW-0472">Membrane</keyword>
<dbReference type="PANTHER" id="PTHR35395">
    <property type="entry name" value="DUF6536 DOMAIN-CONTAINING PROTEIN"/>
    <property type="match status" value="1"/>
</dbReference>
<keyword evidence="1" id="KW-1133">Transmembrane helix</keyword>
<accession>A0A8H4PCS1</accession>
<sequence length="790" mass="87685">MEAMRTPGFDVSTGYETVDSLAPAEDVELLPLRNNDSLGDGHSYRYATIAHLSKYIPELDPEHPRARTMRVEMAKRSTMLRTQLILALLVVIINLGFTAWAVTTSPHNSDGVGLLLSGNCQYVANVNSALHVGLNVLSSLFLGAGNYCMQILVSPSREELDKAHRKGVSLEIGVPSIKNLRHIQPRRVILWLIVGSWNSAVFTSLPAVSIPRAIVTSDFTSASDNWTETDPLGQSGWWRAPASWGDEAKRDISFIYSLQHDTVNFTRLKPRDCVERYIDPLKSTSAVVVVTRNVTMAQNDNSSLIDGWFSTWDSWSDSTGWMCSAYQDDDLNKWKFCGQIWADTFADNWVLGWPKDMGVDYCLVGEEGDNQARCGLHYSAYISIIVCVCTFLGASMLLWTWLDHLRKDNRGYTKSSKTLVTMGDAIDSFLDVPGPSDAAQASGSATRKFTENRVAQWKPVARISWFKASSNLLWGISLTLYAAGFAVPLYFTVTSLEHLGRVGGMDVSAAGLWKQGFKIHPATLSRDDSILDSTNGASALINTVILVNSPQLLISFLYLFYNNSLTRQLVADEWTRFLRPDGKKPLRVSSPMGMQRSSYFLSLPLKYSIPLTGLLMLLHWLISQSIFLVRAAVFGPGPDGQRLPVYDRSTRGYSPLATILAVALAFVLVAAMVVNSAVRKYHDVPQDFPAMAYDSSAISALCQRPERDVDARLFPLSIGVVKDQQYTEALPTDGRVTFSTDTALTEPVAGARYLQPLKSAVVPDRRPKMPSTTQFWKRVRNTFTNSYTRV</sequence>
<feature type="transmembrane region" description="Helical" evidence="1">
    <location>
        <begin position="472"/>
        <end position="491"/>
    </location>
</feature>
<feature type="transmembrane region" description="Helical" evidence="1">
    <location>
        <begin position="380"/>
        <end position="402"/>
    </location>
</feature>
<feature type="transmembrane region" description="Helical" evidence="1">
    <location>
        <begin position="84"/>
        <end position="102"/>
    </location>
</feature>
<comment type="caution">
    <text evidence="3">The sequence shown here is derived from an EMBL/GenBank/DDBJ whole genome shotgun (WGS) entry which is preliminary data.</text>
</comment>
<feature type="transmembrane region" description="Helical" evidence="1">
    <location>
        <begin position="653"/>
        <end position="674"/>
    </location>
</feature>
<feature type="domain" description="DUF6536" evidence="2">
    <location>
        <begin position="79"/>
        <end position="220"/>
    </location>
</feature>
<evidence type="ECO:0000256" key="1">
    <source>
        <dbReference type="SAM" id="Phobius"/>
    </source>
</evidence>
<dbReference type="OrthoDB" id="5429634at2759"/>
<keyword evidence="1" id="KW-0812">Transmembrane</keyword>
<gene>
    <name evidence="3" type="ORF">FALBO_8563</name>
</gene>
<dbReference type="AlphaFoldDB" id="A0A8H4PCS1"/>
<proteinExistence type="predicted"/>
<reference evidence="3 4" key="1">
    <citation type="submission" date="2020-01" db="EMBL/GenBank/DDBJ databases">
        <title>Identification and distribution of gene clusters putatively required for synthesis of sphingolipid metabolism inhibitors in phylogenetically diverse species of the filamentous fungus Fusarium.</title>
        <authorList>
            <person name="Kim H.-S."/>
            <person name="Busman M."/>
            <person name="Brown D.W."/>
            <person name="Divon H."/>
            <person name="Uhlig S."/>
            <person name="Proctor R.H."/>
        </authorList>
    </citation>
    <scope>NUCLEOTIDE SEQUENCE [LARGE SCALE GENOMIC DNA]</scope>
    <source>
        <strain evidence="3 4">NRRL 20459</strain>
    </source>
</reference>
<dbReference type="PANTHER" id="PTHR35395:SF1">
    <property type="entry name" value="DUF6536 DOMAIN-CONTAINING PROTEIN"/>
    <property type="match status" value="1"/>
</dbReference>
<dbReference type="Pfam" id="PF20163">
    <property type="entry name" value="DUF6536"/>
    <property type="match status" value="1"/>
</dbReference>
<dbReference type="InterPro" id="IPR046623">
    <property type="entry name" value="DUF6536"/>
</dbReference>
<evidence type="ECO:0000259" key="2">
    <source>
        <dbReference type="Pfam" id="PF20163"/>
    </source>
</evidence>
<protein>
    <recommendedName>
        <fullName evidence="2">DUF6536 domain-containing protein</fullName>
    </recommendedName>
</protein>
<organism evidence="3 4">
    <name type="scientific">Fusarium albosuccineum</name>
    <dbReference type="NCBI Taxonomy" id="1237068"/>
    <lineage>
        <taxon>Eukaryota</taxon>
        <taxon>Fungi</taxon>
        <taxon>Dikarya</taxon>
        <taxon>Ascomycota</taxon>
        <taxon>Pezizomycotina</taxon>
        <taxon>Sordariomycetes</taxon>
        <taxon>Hypocreomycetidae</taxon>
        <taxon>Hypocreales</taxon>
        <taxon>Nectriaceae</taxon>
        <taxon>Fusarium</taxon>
        <taxon>Fusarium decemcellulare species complex</taxon>
    </lineage>
</organism>
<feature type="transmembrane region" description="Helical" evidence="1">
    <location>
        <begin position="611"/>
        <end position="633"/>
    </location>
</feature>
<feature type="transmembrane region" description="Helical" evidence="1">
    <location>
        <begin position="122"/>
        <end position="142"/>
    </location>
</feature>
<evidence type="ECO:0000313" key="3">
    <source>
        <dbReference type="EMBL" id="KAF4464611.1"/>
    </source>
</evidence>
<keyword evidence="4" id="KW-1185">Reference proteome</keyword>
<dbReference type="EMBL" id="JAADYS010001166">
    <property type="protein sequence ID" value="KAF4464611.1"/>
    <property type="molecule type" value="Genomic_DNA"/>
</dbReference>
<feature type="transmembrane region" description="Helical" evidence="1">
    <location>
        <begin position="539"/>
        <end position="561"/>
    </location>
</feature>
<name>A0A8H4PCS1_9HYPO</name>
<feature type="transmembrane region" description="Helical" evidence="1">
    <location>
        <begin position="188"/>
        <end position="208"/>
    </location>
</feature>